<name>A0A0N4Z207_PARTI</name>
<evidence type="ECO:0000256" key="1">
    <source>
        <dbReference type="ARBA" id="ARBA00009143"/>
    </source>
</evidence>
<dbReference type="STRING" id="131310.A0A0N4Z207"/>
<dbReference type="WBParaSite" id="PTRK_0000090300.1">
    <property type="protein sequence ID" value="PTRK_0000090300.1"/>
    <property type="gene ID" value="PTRK_0000090300"/>
</dbReference>
<evidence type="ECO:0000256" key="3">
    <source>
        <dbReference type="SAM" id="MobiDB-lite"/>
    </source>
</evidence>
<evidence type="ECO:0000313" key="4">
    <source>
        <dbReference type="Proteomes" id="UP000038045"/>
    </source>
</evidence>
<protein>
    <recommendedName>
        <fullName evidence="2">18 kDa Sin3-associated polypeptide</fullName>
    </recommendedName>
</protein>
<accession>A0A0N4Z207</accession>
<proteinExistence type="inferred from homology"/>
<dbReference type="InterPro" id="IPR010516">
    <property type="entry name" value="SAP18"/>
</dbReference>
<feature type="compositionally biased region" description="Basic and acidic residues" evidence="3">
    <location>
        <begin position="173"/>
        <end position="186"/>
    </location>
</feature>
<dbReference type="GO" id="GO:0005634">
    <property type="term" value="C:nucleus"/>
    <property type="evidence" value="ECO:0007669"/>
    <property type="project" value="TreeGrafter"/>
</dbReference>
<dbReference type="PANTHER" id="PTHR13082:SF0">
    <property type="entry name" value="HISTONE DEACETYLASE COMPLEX SUBUNIT SAP18"/>
    <property type="match status" value="1"/>
</dbReference>
<organism evidence="4 5">
    <name type="scientific">Parastrongyloides trichosuri</name>
    <name type="common">Possum-specific nematode worm</name>
    <dbReference type="NCBI Taxonomy" id="131310"/>
    <lineage>
        <taxon>Eukaryota</taxon>
        <taxon>Metazoa</taxon>
        <taxon>Ecdysozoa</taxon>
        <taxon>Nematoda</taxon>
        <taxon>Chromadorea</taxon>
        <taxon>Rhabditida</taxon>
        <taxon>Tylenchina</taxon>
        <taxon>Panagrolaimomorpha</taxon>
        <taxon>Strongyloidoidea</taxon>
        <taxon>Strongyloididae</taxon>
        <taxon>Parastrongyloides</taxon>
    </lineage>
</organism>
<keyword evidence="4" id="KW-1185">Reference proteome</keyword>
<reference evidence="5" key="1">
    <citation type="submission" date="2017-02" db="UniProtKB">
        <authorList>
            <consortium name="WormBaseParasite"/>
        </authorList>
    </citation>
    <scope>IDENTIFICATION</scope>
</reference>
<evidence type="ECO:0000313" key="5">
    <source>
        <dbReference type="WBParaSite" id="PTRK_0000090300.1"/>
    </source>
</evidence>
<dbReference type="InterPro" id="IPR042534">
    <property type="entry name" value="SAP18_sf"/>
</dbReference>
<dbReference type="Pfam" id="PF06487">
    <property type="entry name" value="SAP18"/>
    <property type="match status" value="1"/>
</dbReference>
<dbReference type="GO" id="GO:0003714">
    <property type="term" value="F:transcription corepressor activity"/>
    <property type="evidence" value="ECO:0007669"/>
    <property type="project" value="TreeGrafter"/>
</dbReference>
<feature type="region of interest" description="Disordered" evidence="3">
    <location>
        <begin position="163"/>
        <end position="196"/>
    </location>
</feature>
<comment type="similarity">
    <text evidence="1">Belongs to the SAP18 family.</text>
</comment>
<dbReference type="PANTHER" id="PTHR13082">
    <property type="entry name" value="SAP18"/>
    <property type="match status" value="1"/>
</dbReference>
<dbReference type="AlphaFoldDB" id="A0A0N4Z207"/>
<evidence type="ECO:0000256" key="2">
    <source>
        <dbReference type="ARBA" id="ARBA00030511"/>
    </source>
</evidence>
<dbReference type="Proteomes" id="UP000038045">
    <property type="component" value="Unplaced"/>
</dbReference>
<sequence length="196" mass="22987">MDNIENNGDKVSLVKTLSECPFLIKIFIVKNQPHPFRLWRSGEYPKDILYYQTWMSCTLLDLTKYVNDELPEHFKHPTNLEFRVIQFDIAENGCLVRNIGTTRSDISTFDENTTLEKVKFEPGNFLEIVIKSVEPIRSMESKSFSDSSPKNYDNLRKRGFYDRNEGYGGKRNKFGDERSFSNRRDSFSASKGRRYH</sequence>
<dbReference type="Gene3D" id="3.10.20.550">
    <property type="entry name" value="ASAP complex, SAP18 subunit"/>
    <property type="match status" value="1"/>
</dbReference>